<comment type="similarity">
    <text evidence="6">Belongs to the ABC-4 integral membrane protein family.</text>
</comment>
<proteinExistence type="inferred from homology"/>
<evidence type="ECO:0000256" key="4">
    <source>
        <dbReference type="ARBA" id="ARBA00022989"/>
    </source>
</evidence>
<feature type="domain" description="ABC3 transporter permease C-terminal" evidence="8">
    <location>
        <begin position="294"/>
        <end position="405"/>
    </location>
</feature>
<evidence type="ECO:0000256" key="2">
    <source>
        <dbReference type="ARBA" id="ARBA00022475"/>
    </source>
</evidence>
<evidence type="ECO:0000256" key="3">
    <source>
        <dbReference type="ARBA" id="ARBA00022692"/>
    </source>
</evidence>
<evidence type="ECO:0000256" key="7">
    <source>
        <dbReference type="SAM" id="Phobius"/>
    </source>
</evidence>
<evidence type="ECO:0000313" key="9">
    <source>
        <dbReference type="EMBL" id="CTP87396.1"/>
    </source>
</evidence>
<dbReference type="GO" id="GO:0005886">
    <property type="term" value="C:plasma membrane"/>
    <property type="evidence" value="ECO:0007669"/>
    <property type="project" value="UniProtKB-SubCell"/>
</dbReference>
<dbReference type="Pfam" id="PF02687">
    <property type="entry name" value="FtsX"/>
    <property type="match status" value="1"/>
</dbReference>
<dbReference type="InterPro" id="IPR003838">
    <property type="entry name" value="ABC3_permease_C"/>
</dbReference>
<dbReference type="RefSeq" id="WP_053835258.1">
    <property type="nucleotide sequence ID" value="NZ_CXOI01000032.1"/>
</dbReference>
<gene>
    <name evidence="9" type="ORF">XTALMG727_2008</name>
</gene>
<dbReference type="AlphaFoldDB" id="A0A0K2ZNL8"/>
<evidence type="ECO:0000256" key="6">
    <source>
        <dbReference type="ARBA" id="ARBA00038076"/>
    </source>
</evidence>
<accession>A0A0K2ZNL8</accession>
<keyword evidence="2" id="KW-1003">Cell membrane</keyword>
<dbReference type="InterPro" id="IPR050250">
    <property type="entry name" value="Macrolide_Exporter_MacB"/>
</dbReference>
<reference evidence="10" key="1">
    <citation type="submission" date="2015-07" db="EMBL/GenBank/DDBJ databases">
        <authorList>
            <person name="Wibberg D."/>
        </authorList>
    </citation>
    <scope>NUCLEOTIDE SEQUENCE [LARGE SCALE GENOMIC DNA]</scope>
</reference>
<dbReference type="PANTHER" id="PTHR30572:SF4">
    <property type="entry name" value="ABC TRANSPORTER PERMEASE YTRF"/>
    <property type="match status" value="1"/>
</dbReference>
<comment type="subcellular location">
    <subcellularLocation>
        <location evidence="1">Cell membrane</location>
        <topology evidence="1">Multi-pass membrane protein</topology>
    </subcellularLocation>
</comment>
<keyword evidence="5 7" id="KW-0472">Membrane</keyword>
<evidence type="ECO:0000256" key="1">
    <source>
        <dbReference type="ARBA" id="ARBA00004651"/>
    </source>
</evidence>
<feature type="transmembrane region" description="Helical" evidence="7">
    <location>
        <begin position="291"/>
        <end position="315"/>
    </location>
</feature>
<dbReference type="PANTHER" id="PTHR30572">
    <property type="entry name" value="MEMBRANE COMPONENT OF TRANSPORTER-RELATED"/>
    <property type="match status" value="1"/>
</dbReference>
<keyword evidence="3 7" id="KW-0812">Transmembrane</keyword>
<organism evidence="9 10">
    <name type="scientific">Xanthomonas graminis pv. arrhenatheri LMG 727</name>
    <dbReference type="NCBI Taxonomy" id="1195923"/>
    <lineage>
        <taxon>Bacteria</taxon>
        <taxon>Pseudomonadati</taxon>
        <taxon>Pseudomonadota</taxon>
        <taxon>Gammaproteobacteria</taxon>
        <taxon>Lysobacterales</taxon>
        <taxon>Lysobacteraceae</taxon>
        <taxon>Xanthomonas</taxon>
        <taxon>Xanthomonas translucens group</taxon>
        <taxon>Xanthomonas graminis</taxon>
    </lineage>
</organism>
<evidence type="ECO:0000313" key="10">
    <source>
        <dbReference type="Proteomes" id="UP000046187"/>
    </source>
</evidence>
<keyword evidence="4 7" id="KW-1133">Transmembrane helix</keyword>
<dbReference type="GO" id="GO:0022857">
    <property type="term" value="F:transmembrane transporter activity"/>
    <property type="evidence" value="ECO:0007669"/>
    <property type="project" value="TreeGrafter"/>
</dbReference>
<dbReference type="Proteomes" id="UP000046187">
    <property type="component" value="Unassembled WGS sequence"/>
</dbReference>
<feature type="transmembrane region" description="Helical" evidence="7">
    <location>
        <begin position="21"/>
        <end position="43"/>
    </location>
</feature>
<keyword evidence="10" id="KW-1185">Reference proteome</keyword>
<feature type="transmembrane region" description="Helical" evidence="7">
    <location>
        <begin position="335"/>
        <end position="359"/>
    </location>
</feature>
<name>A0A0K2ZNL8_9XANT</name>
<protein>
    <recommendedName>
        <fullName evidence="8">ABC3 transporter permease C-terminal domain-containing protein</fullName>
    </recommendedName>
</protein>
<evidence type="ECO:0000259" key="8">
    <source>
        <dbReference type="Pfam" id="PF02687"/>
    </source>
</evidence>
<dbReference type="EMBL" id="CXOI01000032">
    <property type="protein sequence ID" value="CTP87396.1"/>
    <property type="molecule type" value="Genomic_DNA"/>
</dbReference>
<evidence type="ECO:0000256" key="5">
    <source>
        <dbReference type="ARBA" id="ARBA00023136"/>
    </source>
</evidence>
<feature type="transmembrane region" description="Helical" evidence="7">
    <location>
        <begin position="379"/>
        <end position="399"/>
    </location>
</feature>
<sequence>MSALRHVRPILSALGSHRAAVVLMVLQIALTLAVLCNLVFIIARTYQRVDTPTGAMEQDIGLIQSISVIGEQDSKSSVGRSLDVLRAVPGVEAAAFGAPPLWNPNRVQLFREPQATQAAARATLFSGSQGLNRTLGIRIVAGRDLRDAELPVAAETFADTNHGERQLPTLITPSLAAKLFPGVSPLGQKIYTTMWNQPVRLDVVGVMAPLRGVIAGHDDDADALLTEMRVSAEDWGGGYLIRSKPGQLPQVLQRAAAAMQHANPTYVQHQVATMQELRADYFRSDSAVARMLLAIIVILLTVTALGIGGLASFWVQQRTRQIGIRRAIGATRRDIMGYVQLENFLIVGGGAALGAVLAYVMNQWLMQRFELERLSSPTVLIGIVAVWLLGQLAVLGPALRAAAVPPATATRSA</sequence>